<organism evidence="1 2">
    <name type="scientific">Collinsella aerofaciens</name>
    <dbReference type="NCBI Taxonomy" id="74426"/>
    <lineage>
        <taxon>Bacteria</taxon>
        <taxon>Bacillati</taxon>
        <taxon>Actinomycetota</taxon>
        <taxon>Coriobacteriia</taxon>
        <taxon>Coriobacteriales</taxon>
        <taxon>Coriobacteriaceae</taxon>
        <taxon>Collinsella</taxon>
    </lineage>
</organism>
<proteinExistence type="predicted"/>
<protein>
    <submittedName>
        <fullName evidence="1">DUF3830 family protein</fullName>
    </submittedName>
</protein>
<dbReference type="RefSeq" id="WP_161156551.1">
    <property type="nucleotide sequence ID" value="NZ_WWSY01000016.1"/>
</dbReference>
<dbReference type="Gene3D" id="2.40.100.20">
    <property type="match status" value="1"/>
</dbReference>
<evidence type="ECO:0000313" key="1">
    <source>
        <dbReference type="EMBL" id="MZJ86800.1"/>
    </source>
</evidence>
<reference evidence="1 2" key="1">
    <citation type="journal article" date="2019" name="Nat. Med.">
        <title>A library of human gut bacterial isolates paired with longitudinal multiomics data enables mechanistic microbiome research.</title>
        <authorList>
            <person name="Poyet M."/>
            <person name="Groussin M."/>
            <person name="Gibbons S.M."/>
            <person name="Avila-Pacheco J."/>
            <person name="Jiang X."/>
            <person name="Kearney S.M."/>
            <person name="Perrotta A.R."/>
            <person name="Berdy B."/>
            <person name="Zhao S."/>
            <person name="Lieberman T.D."/>
            <person name="Swanson P.K."/>
            <person name="Smith M."/>
            <person name="Roesemann S."/>
            <person name="Alexander J.E."/>
            <person name="Rich S.A."/>
            <person name="Livny J."/>
            <person name="Vlamakis H."/>
            <person name="Clish C."/>
            <person name="Bullock K."/>
            <person name="Deik A."/>
            <person name="Scott J."/>
            <person name="Pierce K.A."/>
            <person name="Xavier R.J."/>
            <person name="Alm E.J."/>
        </authorList>
    </citation>
    <scope>NUCLEOTIDE SEQUENCE [LARGE SCALE GENOMIC DNA]</scope>
    <source>
        <strain evidence="1 2">BIOML-A10</strain>
    </source>
</reference>
<gene>
    <name evidence="1" type="ORF">GT635_10160</name>
</gene>
<dbReference type="AlphaFoldDB" id="A0A6L8RLW6"/>
<sequence>MTKMLKITLNGETFLADMLWDEAPKTCKLFESSCPVESRIFSAKICDAEVTYPVSGPIANYEHIENPVFHEPAGAVSWYGGWSSICIFFDVCEPFGTCNMFARICEADRERFAAACRNVWDNQGMYIKNEIVEIEAKA</sequence>
<dbReference type="Pfam" id="PF12903">
    <property type="entry name" value="DUF3830"/>
    <property type="match status" value="1"/>
</dbReference>
<dbReference type="EMBL" id="WWTB01000032">
    <property type="protein sequence ID" value="MZJ86800.1"/>
    <property type="molecule type" value="Genomic_DNA"/>
</dbReference>
<comment type="caution">
    <text evidence="1">The sequence shown here is derived from an EMBL/GenBank/DDBJ whole genome shotgun (WGS) entry which is preliminary data.</text>
</comment>
<dbReference type="InterPro" id="IPR024532">
    <property type="entry name" value="DUF3830"/>
</dbReference>
<accession>A0A6L8RLW6</accession>
<name>A0A6L8RLW6_9ACTN</name>
<dbReference type="Proteomes" id="UP000481598">
    <property type="component" value="Unassembled WGS sequence"/>
</dbReference>
<evidence type="ECO:0000313" key="2">
    <source>
        <dbReference type="Proteomes" id="UP000481598"/>
    </source>
</evidence>